<evidence type="ECO:0000256" key="10">
    <source>
        <dbReference type="RuleBase" id="RU366007"/>
    </source>
</evidence>
<dbReference type="EC" id="1.2.4.1" evidence="3 10"/>
<comment type="catalytic activity">
    <reaction evidence="9 10">
        <text>N(6)-[(R)-lipoyl]-L-lysyl-[protein] + pyruvate + H(+) = N(6)-[(R)-S(8)-acetyldihydrolipoyl]-L-lysyl-[protein] + CO2</text>
        <dbReference type="Rhea" id="RHEA:19189"/>
        <dbReference type="Rhea" id="RHEA-COMP:10474"/>
        <dbReference type="Rhea" id="RHEA-COMP:10478"/>
        <dbReference type="ChEBI" id="CHEBI:15361"/>
        <dbReference type="ChEBI" id="CHEBI:15378"/>
        <dbReference type="ChEBI" id="CHEBI:16526"/>
        <dbReference type="ChEBI" id="CHEBI:83099"/>
        <dbReference type="ChEBI" id="CHEBI:83111"/>
        <dbReference type="EC" id="1.2.4.1"/>
    </reaction>
</comment>
<accession>A0A919X711</accession>
<keyword evidence="5 10" id="KW-0560">Oxidoreductase</keyword>
<dbReference type="RefSeq" id="WP_212920214.1">
    <property type="nucleotide sequence ID" value="NZ_BORP01000002.1"/>
</dbReference>
<dbReference type="GO" id="GO:0004739">
    <property type="term" value="F:pyruvate dehydrogenase (acetyl-transferring) activity"/>
    <property type="evidence" value="ECO:0007669"/>
    <property type="project" value="UniProtKB-UniRule"/>
</dbReference>
<dbReference type="Proteomes" id="UP000676917">
    <property type="component" value="Unassembled WGS sequence"/>
</dbReference>
<keyword evidence="7 10" id="KW-0670">Pyruvate</keyword>
<protein>
    <recommendedName>
        <fullName evidence="4 10">Pyruvate dehydrogenase E1 component subunit alpha</fullName>
        <ecNumber evidence="3 10">1.2.4.1</ecNumber>
    </recommendedName>
</protein>
<evidence type="ECO:0000313" key="13">
    <source>
        <dbReference type="Proteomes" id="UP000676917"/>
    </source>
</evidence>
<dbReference type="SUPFAM" id="SSF52518">
    <property type="entry name" value="Thiamin diphosphate-binding fold (THDP-binding)"/>
    <property type="match status" value="1"/>
</dbReference>
<comment type="cofactor">
    <cofactor evidence="1 10">
        <name>thiamine diphosphate</name>
        <dbReference type="ChEBI" id="CHEBI:58937"/>
    </cofactor>
</comment>
<dbReference type="InterPro" id="IPR050771">
    <property type="entry name" value="Alpha-ketoacid_DH_E1_comp"/>
</dbReference>
<dbReference type="Pfam" id="PF00676">
    <property type="entry name" value="E1_dh"/>
    <property type="match status" value="1"/>
</dbReference>
<evidence type="ECO:0000256" key="5">
    <source>
        <dbReference type="ARBA" id="ARBA00023002"/>
    </source>
</evidence>
<comment type="function">
    <text evidence="8 10">The pyruvate dehydrogenase complex catalyzes the overall conversion of pyruvate to acetyl-CoA and CO(2). It contains multiple copies of three enzymatic components: pyruvate dehydrogenase (E1), dihydrolipoamide acetyltransferase (E2) and lipoamide dehydrogenase (E3).</text>
</comment>
<feature type="domain" description="Dehydrogenase E1 component" evidence="11">
    <location>
        <begin position="38"/>
        <end position="321"/>
    </location>
</feature>
<comment type="subunit">
    <text evidence="2 10">Heterodimer of an alpha and a beta chain.</text>
</comment>
<dbReference type="PANTHER" id="PTHR43380">
    <property type="entry name" value="2-OXOISOVALERATE DEHYDROGENASE SUBUNIT ALPHA, MITOCHONDRIAL"/>
    <property type="match status" value="1"/>
</dbReference>
<dbReference type="NCBIfam" id="TIGR03181">
    <property type="entry name" value="PDH_E1_alph_x"/>
    <property type="match status" value="1"/>
</dbReference>
<dbReference type="GO" id="GO:0009083">
    <property type="term" value="P:branched-chain amino acid catabolic process"/>
    <property type="evidence" value="ECO:0007669"/>
    <property type="project" value="TreeGrafter"/>
</dbReference>
<dbReference type="EMBL" id="BORP01000002">
    <property type="protein sequence ID" value="GIO26701.1"/>
    <property type="molecule type" value="Genomic_DNA"/>
</dbReference>
<dbReference type="Gene3D" id="3.40.50.970">
    <property type="match status" value="1"/>
</dbReference>
<dbReference type="InterPro" id="IPR001017">
    <property type="entry name" value="DH_E1"/>
</dbReference>
<evidence type="ECO:0000313" key="12">
    <source>
        <dbReference type="EMBL" id="GIO26701.1"/>
    </source>
</evidence>
<evidence type="ECO:0000256" key="2">
    <source>
        <dbReference type="ARBA" id="ARBA00011870"/>
    </source>
</evidence>
<sequence>MEEYPLKQIIDEQGNLVDMQDRDRIHKELVENGYYHMYRIRTFDKKAKSLQRQGRIGTYPPFEGQEAAQVASALALDSDDWMFPTYRDHGAMLTFGADMVRTFLYWNGRVEGCVPPEGKRIFPAAVPIATQILHAVGASWAEKRKGTDHIAIAYFGDGATSEGDFHEGLNFAGVFQTPTILFNQNNGYAISVPFERQTNSKTIAQKAVAYDIPGARVDGNDFFAVYFEMQKAIKRARTGGGPTLIEAVTWRVGAHTTADDPTKYRSTEIGMDVVDPLIRMERFMKNYGFWDDAYIQKTHQQVEEEIESAVKAMESYSKANVEDMFDYVFAEPPKQLLEQRDSYLELLRGQ</sequence>
<dbReference type="AlphaFoldDB" id="A0A919X711"/>
<keyword evidence="13" id="KW-1185">Reference proteome</keyword>
<evidence type="ECO:0000259" key="11">
    <source>
        <dbReference type="Pfam" id="PF00676"/>
    </source>
</evidence>
<dbReference type="InterPro" id="IPR029061">
    <property type="entry name" value="THDP-binding"/>
</dbReference>
<gene>
    <name evidence="12" type="ORF">J43TS3_13120</name>
</gene>
<name>A0A919X711_9BACI</name>
<organism evidence="12 13">
    <name type="scientific">Ornithinibacillus bavariensis</name>
    <dbReference type="NCBI Taxonomy" id="545502"/>
    <lineage>
        <taxon>Bacteria</taxon>
        <taxon>Bacillati</taxon>
        <taxon>Bacillota</taxon>
        <taxon>Bacilli</taxon>
        <taxon>Bacillales</taxon>
        <taxon>Bacillaceae</taxon>
        <taxon>Ornithinibacillus</taxon>
    </lineage>
</organism>
<evidence type="ECO:0000256" key="3">
    <source>
        <dbReference type="ARBA" id="ARBA00012281"/>
    </source>
</evidence>
<evidence type="ECO:0000256" key="4">
    <source>
        <dbReference type="ARBA" id="ARBA00014159"/>
    </source>
</evidence>
<comment type="caution">
    <text evidence="12">The sequence shown here is derived from an EMBL/GenBank/DDBJ whole genome shotgun (WGS) entry which is preliminary data.</text>
</comment>
<evidence type="ECO:0000256" key="1">
    <source>
        <dbReference type="ARBA" id="ARBA00001964"/>
    </source>
</evidence>
<keyword evidence="6 10" id="KW-0786">Thiamine pyrophosphate</keyword>
<dbReference type="CDD" id="cd02000">
    <property type="entry name" value="TPP_E1_PDC_ADC_BCADC"/>
    <property type="match status" value="1"/>
</dbReference>
<dbReference type="PANTHER" id="PTHR43380:SF1">
    <property type="entry name" value="2-OXOISOVALERATE DEHYDROGENASE SUBUNIT ALPHA, MITOCHONDRIAL"/>
    <property type="match status" value="1"/>
</dbReference>
<proteinExistence type="predicted"/>
<evidence type="ECO:0000256" key="7">
    <source>
        <dbReference type="ARBA" id="ARBA00023317"/>
    </source>
</evidence>
<evidence type="ECO:0000256" key="6">
    <source>
        <dbReference type="ARBA" id="ARBA00023052"/>
    </source>
</evidence>
<dbReference type="InterPro" id="IPR017596">
    <property type="entry name" value="PdhA/BkdA"/>
</dbReference>
<evidence type="ECO:0000256" key="9">
    <source>
        <dbReference type="ARBA" id="ARBA00051231"/>
    </source>
</evidence>
<evidence type="ECO:0000256" key="8">
    <source>
        <dbReference type="ARBA" id="ARBA00025211"/>
    </source>
</evidence>
<reference evidence="12" key="1">
    <citation type="submission" date="2021-03" db="EMBL/GenBank/DDBJ databases">
        <title>Antimicrobial resistance genes in bacteria isolated from Japanese honey, and their potential for conferring macrolide and lincosamide resistance in the American foulbrood pathogen Paenibacillus larvae.</title>
        <authorList>
            <person name="Okamoto M."/>
            <person name="Kumagai M."/>
            <person name="Kanamori H."/>
            <person name="Takamatsu D."/>
        </authorList>
    </citation>
    <scope>NUCLEOTIDE SEQUENCE</scope>
    <source>
        <strain evidence="12">J43TS3</strain>
    </source>
</reference>